<dbReference type="SUPFAM" id="SSF50630">
    <property type="entry name" value="Acid proteases"/>
    <property type="match status" value="1"/>
</dbReference>
<protein>
    <submittedName>
        <fullName evidence="2">Uncharacterized protein</fullName>
    </submittedName>
</protein>
<evidence type="ECO:0000256" key="1">
    <source>
        <dbReference type="SAM" id="MobiDB-lite"/>
    </source>
</evidence>
<evidence type="ECO:0000313" key="3">
    <source>
        <dbReference type="Proteomes" id="UP000717585"/>
    </source>
</evidence>
<feature type="compositionally biased region" description="Basic and acidic residues" evidence="1">
    <location>
        <begin position="248"/>
        <end position="269"/>
    </location>
</feature>
<gene>
    <name evidence="2" type="ORF">J8273_0539</name>
</gene>
<accession>A0A8J6B8E7</accession>
<sequence length="379" mass="41853">MRTTESSLMRRILTPLRDRLTQKSKTSLMTRSPKPSTLLLPRNADEWVRELQHTRCTMPTLAPPKVTRRGIVRLFATQFRAVYASRTEVDFPDEEQPEEDDTDDDDDEKVDKPEKKAAKIFINNLRPYPLQRAVRLKTELAVATTLSLEDTITLALEAADEEDELAQTALIKGYELVPIKQKKDADNDDEAPSKPKKPAVKKNTAPPARANDVNPGNRAPPAPCEKCGGNHWNSECPTAEKPAFKPKFTRDNGRLRPNPPRKERVDTVDAHTPQQGPLTLNGHINGLEYPIVIDTGAGVTCVSSGFAEHLYQRTSCGVVTGRKTSAAVATGDSFTSDRYLRVTVALPRPAGYDTEISILALIIPGDVPKFLLGTDVLAD</sequence>
<proteinExistence type="predicted"/>
<keyword evidence="3" id="KW-1185">Reference proteome</keyword>
<organism evidence="2 3">
    <name type="scientific">Carpediemonas membranifera</name>
    <dbReference type="NCBI Taxonomy" id="201153"/>
    <lineage>
        <taxon>Eukaryota</taxon>
        <taxon>Metamonada</taxon>
        <taxon>Carpediemonas-like organisms</taxon>
        <taxon>Carpediemonas</taxon>
    </lineage>
</organism>
<evidence type="ECO:0000313" key="2">
    <source>
        <dbReference type="EMBL" id="KAG9395309.1"/>
    </source>
</evidence>
<feature type="compositionally biased region" description="Acidic residues" evidence="1">
    <location>
        <begin position="90"/>
        <end position="108"/>
    </location>
</feature>
<dbReference type="Proteomes" id="UP000717585">
    <property type="component" value="Unassembled WGS sequence"/>
</dbReference>
<dbReference type="CDD" id="cd00303">
    <property type="entry name" value="retropepsin_like"/>
    <property type="match status" value="1"/>
</dbReference>
<feature type="region of interest" description="Disordered" evidence="1">
    <location>
        <begin position="181"/>
        <end position="220"/>
    </location>
</feature>
<name>A0A8J6B8E7_9EUKA</name>
<dbReference type="EMBL" id="JAHDYR010000012">
    <property type="protein sequence ID" value="KAG9395309.1"/>
    <property type="molecule type" value="Genomic_DNA"/>
</dbReference>
<comment type="caution">
    <text evidence="2">The sequence shown here is derived from an EMBL/GenBank/DDBJ whole genome shotgun (WGS) entry which is preliminary data.</text>
</comment>
<dbReference type="InterPro" id="IPR021109">
    <property type="entry name" value="Peptidase_aspartic_dom_sf"/>
</dbReference>
<feature type="region of interest" description="Disordered" evidence="1">
    <location>
        <begin position="235"/>
        <end position="278"/>
    </location>
</feature>
<reference evidence="2" key="1">
    <citation type="submission" date="2021-05" db="EMBL/GenBank/DDBJ databases">
        <title>A free-living protist that lacks canonical eukaryotic 1 DNA replication and segregation systems.</title>
        <authorList>
            <person name="Salas-Leiva D.E."/>
            <person name="Tromer E.C."/>
            <person name="Curtis B.A."/>
            <person name="Jerlstrom-Hultqvist J."/>
            <person name="Kolisko M."/>
            <person name="Yi Z."/>
            <person name="Salas-Leiva J.S."/>
            <person name="Gallot-Lavallee L."/>
            <person name="Kops G.J.P.L."/>
            <person name="Archibald J.M."/>
            <person name="Simpson A.G.B."/>
            <person name="Roger A.J."/>
        </authorList>
    </citation>
    <scope>NUCLEOTIDE SEQUENCE</scope>
    <source>
        <strain evidence="2">BICM</strain>
    </source>
</reference>
<dbReference type="Gene3D" id="2.40.70.10">
    <property type="entry name" value="Acid Proteases"/>
    <property type="match status" value="1"/>
</dbReference>
<feature type="region of interest" description="Disordered" evidence="1">
    <location>
        <begin position="87"/>
        <end position="112"/>
    </location>
</feature>
<dbReference type="AlphaFoldDB" id="A0A8J6B8E7"/>